<dbReference type="Gramene" id="RZC75320">
    <property type="protein sequence ID" value="RZC75320"/>
    <property type="gene ID" value="C5167_050806"/>
</dbReference>
<organism evidence="1 2">
    <name type="scientific">Papaver somniferum</name>
    <name type="common">Opium poppy</name>
    <dbReference type="NCBI Taxonomy" id="3469"/>
    <lineage>
        <taxon>Eukaryota</taxon>
        <taxon>Viridiplantae</taxon>
        <taxon>Streptophyta</taxon>
        <taxon>Embryophyta</taxon>
        <taxon>Tracheophyta</taxon>
        <taxon>Spermatophyta</taxon>
        <taxon>Magnoliopsida</taxon>
        <taxon>Ranunculales</taxon>
        <taxon>Papaveraceae</taxon>
        <taxon>Papaveroideae</taxon>
        <taxon>Papaver</taxon>
    </lineage>
</organism>
<accession>A0A4Y7KSI4</accession>
<feature type="non-terminal residue" evidence="1">
    <location>
        <position position="1"/>
    </location>
</feature>
<gene>
    <name evidence="1" type="ORF">C5167_050806</name>
</gene>
<dbReference type="Proteomes" id="UP000316621">
    <property type="component" value="Chromosome 8"/>
</dbReference>
<evidence type="ECO:0000313" key="2">
    <source>
        <dbReference type="Proteomes" id="UP000316621"/>
    </source>
</evidence>
<sequence>ICSYRCGRIQDDQTRFLILLNWLFQDELVFEALAVDLVTIIKRKNDRCIALGWCTLIRAPVEHGITKKQSSDIGGEATEIIEDFFLFNFTWFICCLQWKGILLTCGKLKVRSSSSSLSNCSCSKLQDGFELPTRLSVAVADCILVCR</sequence>
<proteinExistence type="predicted"/>
<dbReference type="EMBL" id="CM010722">
    <property type="protein sequence ID" value="RZC75320.1"/>
    <property type="molecule type" value="Genomic_DNA"/>
</dbReference>
<dbReference type="AlphaFoldDB" id="A0A4Y7KSI4"/>
<dbReference type="PANTHER" id="PTHR37743:SF1">
    <property type="entry name" value="ARM REPEAT SUPERFAMILY PROTEIN"/>
    <property type="match status" value="1"/>
</dbReference>
<name>A0A4Y7KSI4_PAPSO</name>
<keyword evidence="2" id="KW-1185">Reference proteome</keyword>
<evidence type="ECO:0000313" key="1">
    <source>
        <dbReference type="EMBL" id="RZC75320.1"/>
    </source>
</evidence>
<reference evidence="1 2" key="1">
    <citation type="journal article" date="2018" name="Science">
        <title>The opium poppy genome and morphinan production.</title>
        <authorList>
            <person name="Guo L."/>
            <person name="Winzer T."/>
            <person name="Yang X."/>
            <person name="Li Y."/>
            <person name="Ning Z."/>
            <person name="He Z."/>
            <person name="Teodor R."/>
            <person name="Lu Y."/>
            <person name="Bowser T.A."/>
            <person name="Graham I.A."/>
            <person name="Ye K."/>
        </authorList>
    </citation>
    <scope>NUCLEOTIDE SEQUENCE [LARGE SCALE GENOMIC DNA]</scope>
    <source>
        <strain evidence="2">cv. HN1</strain>
        <tissue evidence="1">Leaves</tissue>
    </source>
</reference>
<dbReference type="PANTHER" id="PTHR37743">
    <property type="entry name" value="ARM REPEAT SUPERFAMILY PROTEIN"/>
    <property type="match status" value="1"/>
</dbReference>
<protein>
    <submittedName>
        <fullName evidence="1">Uncharacterized protein</fullName>
    </submittedName>
</protein>